<evidence type="ECO:0000313" key="3">
    <source>
        <dbReference type="Proteomes" id="UP000266861"/>
    </source>
</evidence>
<dbReference type="EMBL" id="PQFF01000044">
    <property type="protein sequence ID" value="RHZ86687.1"/>
    <property type="molecule type" value="Genomic_DNA"/>
</dbReference>
<organism evidence="2 3">
    <name type="scientific">Diversispora epigaea</name>
    <dbReference type="NCBI Taxonomy" id="1348612"/>
    <lineage>
        <taxon>Eukaryota</taxon>
        <taxon>Fungi</taxon>
        <taxon>Fungi incertae sedis</taxon>
        <taxon>Mucoromycota</taxon>
        <taxon>Glomeromycotina</taxon>
        <taxon>Glomeromycetes</taxon>
        <taxon>Diversisporales</taxon>
        <taxon>Diversisporaceae</taxon>
        <taxon>Diversispora</taxon>
    </lineage>
</organism>
<keyword evidence="3" id="KW-1185">Reference proteome</keyword>
<sequence length="141" mass="15891">MERISSNIRESAKVSILGSVVSKNIALLRIATGNNRWIICPDLQPEKKIEVSAGSMKFVDFPTTSAGTNQNTRDEEGMDGSETDISSNTDSDSDEDREATNVRNVDNIRWSNSFDFLYFHCNFYFSQITESKYNSEIKTSL</sequence>
<name>A0A397JGH6_9GLOM</name>
<dbReference type="AlphaFoldDB" id="A0A397JGH6"/>
<evidence type="ECO:0000313" key="2">
    <source>
        <dbReference type="EMBL" id="RHZ86687.1"/>
    </source>
</evidence>
<feature type="region of interest" description="Disordered" evidence="1">
    <location>
        <begin position="60"/>
        <end position="102"/>
    </location>
</feature>
<feature type="compositionally biased region" description="Polar residues" evidence="1">
    <location>
        <begin position="62"/>
        <end position="71"/>
    </location>
</feature>
<protein>
    <submittedName>
        <fullName evidence="2">Uncharacterized protein</fullName>
    </submittedName>
</protein>
<accession>A0A397JGH6</accession>
<evidence type="ECO:0000256" key="1">
    <source>
        <dbReference type="SAM" id="MobiDB-lite"/>
    </source>
</evidence>
<comment type="caution">
    <text evidence="2">The sequence shown here is derived from an EMBL/GenBank/DDBJ whole genome shotgun (WGS) entry which is preliminary data.</text>
</comment>
<proteinExistence type="predicted"/>
<dbReference type="Proteomes" id="UP000266861">
    <property type="component" value="Unassembled WGS sequence"/>
</dbReference>
<reference evidence="2 3" key="1">
    <citation type="submission" date="2018-08" db="EMBL/GenBank/DDBJ databases">
        <title>Genome and evolution of the arbuscular mycorrhizal fungus Diversispora epigaea (formerly Glomus versiforme) and its bacterial endosymbionts.</title>
        <authorList>
            <person name="Sun X."/>
            <person name="Fei Z."/>
            <person name="Harrison M."/>
        </authorList>
    </citation>
    <scope>NUCLEOTIDE SEQUENCE [LARGE SCALE GENOMIC DNA]</scope>
    <source>
        <strain evidence="2 3">IT104</strain>
    </source>
</reference>
<gene>
    <name evidence="2" type="ORF">Glove_47g15</name>
</gene>